<keyword evidence="2" id="KW-1185">Reference proteome</keyword>
<accession>A0A8R1TRY3</accession>
<reference evidence="2" key="1">
    <citation type="submission" date="2013-10" db="EMBL/GenBank/DDBJ databases">
        <title>Genome sequencing of Onchocerca volvulus.</title>
        <authorList>
            <person name="Cotton J."/>
            <person name="Tsai J."/>
            <person name="Stanley E."/>
            <person name="Tracey A."/>
            <person name="Holroyd N."/>
            <person name="Lustigman S."/>
            <person name="Berriman M."/>
        </authorList>
    </citation>
    <scope>NUCLEOTIDE SEQUENCE</scope>
</reference>
<dbReference type="Proteomes" id="UP000024404">
    <property type="component" value="Unassembled WGS sequence"/>
</dbReference>
<evidence type="ECO:0000313" key="1">
    <source>
        <dbReference type="EnsemblMetazoa" id="OVOC3832.1"/>
    </source>
</evidence>
<dbReference type="AlphaFoldDB" id="A0A8R1TRY3"/>
<organism evidence="1 2">
    <name type="scientific">Onchocerca volvulus</name>
    <dbReference type="NCBI Taxonomy" id="6282"/>
    <lineage>
        <taxon>Eukaryota</taxon>
        <taxon>Metazoa</taxon>
        <taxon>Ecdysozoa</taxon>
        <taxon>Nematoda</taxon>
        <taxon>Chromadorea</taxon>
        <taxon>Rhabditida</taxon>
        <taxon>Spirurina</taxon>
        <taxon>Spiruromorpha</taxon>
        <taxon>Filarioidea</taxon>
        <taxon>Onchocercidae</taxon>
        <taxon>Onchocerca</taxon>
    </lineage>
</organism>
<dbReference type="EMBL" id="CMVM020000122">
    <property type="status" value="NOT_ANNOTATED_CDS"/>
    <property type="molecule type" value="Genomic_DNA"/>
</dbReference>
<protein>
    <submittedName>
        <fullName evidence="1">Uncharacterized protein</fullName>
    </submittedName>
</protein>
<reference evidence="1" key="2">
    <citation type="submission" date="2022-06" db="UniProtKB">
        <authorList>
            <consortium name="EnsemblMetazoa"/>
        </authorList>
    </citation>
    <scope>IDENTIFICATION</scope>
</reference>
<sequence>MKQQKYPAWNTGSLQGLKQDEGLLAISEKHFHGTEGWKKKKKRIYTKMKAIGRMNWTLRKARMLVSSFDEDILLTDKFEFH</sequence>
<dbReference type="OMA" id="AIGRMNW"/>
<name>A0A8R1TRY3_ONCVO</name>
<dbReference type="EnsemblMetazoa" id="OVOC3832.1">
    <property type="protein sequence ID" value="OVOC3832.1"/>
    <property type="gene ID" value="WBGene00240641"/>
</dbReference>
<proteinExistence type="predicted"/>
<evidence type="ECO:0000313" key="2">
    <source>
        <dbReference type="Proteomes" id="UP000024404"/>
    </source>
</evidence>